<evidence type="ECO:0000256" key="1">
    <source>
        <dbReference type="ARBA" id="ARBA00004141"/>
    </source>
</evidence>
<dbReference type="Proteomes" id="UP000215335">
    <property type="component" value="Unassembled WGS sequence"/>
</dbReference>
<dbReference type="OrthoDB" id="434092at2759"/>
<dbReference type="GO" id="GO:0034625">
    <property type="term" value="P:fatty acid elongation, monounsaturated fatty acid"/>
    <property type="evidence" value="ECO:0007669"/>
    <property type="project" value="TreeGrafter"/>
</dbReference>
<comment type="caution">
    <text evidence="11">The sequence shown here is derived from an EMBL/GenBank/DDBJ whole genome shotgun (WGS) entry which is preliminary data.</text>
</comment>
<comment type="catalytic activity">
    <reaction evidence="10">
        <text>a very-long-chain acyl-CoA + malonyl-CoA + H(+) = a very-long-chain 3-oxoacyl-CoA + CO2 + CoA</text>
        <dbReference type="Rhea" id="RHEA:32727"/>
        <dbReference type="ChEBI" id="CHEBI:15378"/>
        <dbReference type="ChEBI" id="CHEBI:16526"/>
        <dbReference type="ChEBI" id="CHEBI:57287"/>
        <dbReference type="ChEBI" id="CHEBI:57384"/>
        <dbReference type="ChEBI" id="CHEBI:90725"/>
        <dbReference type="ChEBI" id="CHEBI:90736"/>
        <dbReference type="EC" id="2.3.1.199"/>
    </reaction>
</comment>
<evidence type="ECO:0000256" key="4">
    <source>
        <dbReference type="ARBA" id="ARBA00022692"/>
    </source>
</evidence>
<dbReference type="PANTHER" id="PTHR11157">
    <property type="entry name" value="FATTY ACID ACYL TRANSFERASE-RELATED"/>
    <property type="match status" value="1"/>
</dbReference>
<protein>
    <recommendedName>
        <fullName evidence="10">Elongation of very long chain fatty acids protein</fullName>
        <ecNumber evidence="10">2.3.1.199</ecNumber>
    </recommendedName>
    <alternativeName>
        <fullName evidence="10">Very-long-chain 3-oxoacyl-CoA synthase</fullName>
    </alternativeName>
</protein>
<keyword evidence="6 10" id="KW-1133">Transmembrane helix</keyword>
<dbReference type="GO" id="GO:0034626">
    <property type="term" value="P:fatty acid elongation, polyunsaturated fatty acid"/>
    <property type="evidence" value="ECO:0007669"/>
    <property type="project" value="TreeGrafter"/>
</dbReference>
<dbReference type="Pfam" id="PF01151">
    <property type="entry name" value="ELO"/>
    <property type="match status" value="1"/>
</dbReference>
<evidence type="ECO:0000256" key="9">
    <source>
        <dbReference type="ARBA" id="ARBA00023160"/>
    </source>
</evidence>
<evidence type="ECO:0000313" key="12">
    <source>
        <dbReference type="Proteomes" id="UP000215335"/>
    </source>
</evidence>
<keyword evidence="2 10" id="KW-0444">Lipid biosynthesis</keyword>
<dbReference type="GO" id="GO:0030148">
    <property type="term" value="P:sphingolipid biosynthetic process"/>
    <property type="evidence" value="ECO:0007669"/>
    <property type="project" value="TreeGrafter"/>
</dbReference>
<gene>
    <name evidence="11" type="ORF">TSAR_007880</name>
</gene>
<accession>A0A232F9U5</accession>
<dbReference type="GO" id="GO:0005789">
    <property type="term" value="C:endoplasmic reticulum membrane"/>
    <property type="evidence" value="ECO:0007669"/>
    <property type="project" value="TreeGrafter"/>
</dbReference>
<feature type="transmembrane region" description="Helical" evidence="10">
    <location>
        <begin position="240"/>
        <end position="261"/>
    </location>
</feature>
<feature type="transmembrane region" description="Helical" evidence="10">
    <location>
        <begin position="182"/>
        <end position="200"/>
    </location>
</feature>
<evidence type="ECO:0000256" key="8">
    <source>
        <dbReference type="ARBA" id="ARBA00023136"/>
    </source>
</evidence>
<dbReference type="GO" id="GO:0042761">
    <property type="term" value="P:very long-chain fatty acid biosynthetic process"/>
    <property type="evidence" value="ECO:0007669"/>
    <property type="project" value="TreeGrafter"/>
</dbReference>
<feature type="transmembrane region" description="Helical" evidence="10">
    <location>
        <begin position="150"/>
        <end position="170"/>
    </location>
</feature>
<dbReference type="GO" id="GO:0009922">
    <property type="term" value="F:fatty acid elongase activity"/>
    <property type="evidence" value="ECO:0007669"/>
    <property type="project" value="UniProtKB-EC"/>
</dbReference>
<feature type="transmembrane region" description="Helical" evidence="10">
    <location>
        <begin position="104"/>
        <end position="121"/>
    </location>
</feature>
<feature type="transmembrane region" description="Helical" evidence="10">
    <location>
        <begin position="273"/>
        <end position="291"/>
    </location>
</feature>
<feature type="transmembrane region" description="Helical" evidence="10">
    <location>
        <begin position="65"/>
        <end position="83"/>
    </location>
</feature>
<comment type="similarity">
    <text evidence="10">Belongs to the ELO family.</text>
</comment>
<sequence>PRTAWNLRQLEPAVLLPSRICTSWTLESLKDLKCSSREDMMGPVEAYHYLVEEISDPRVADWPMMASPFPVLLILLAYLLFVLQLGPRYMRDRPPYDLYNFMKAYNVTVAICSATVFYGLLTSGFTTNLSWGCEPVDYSLNPEAISMARWVWWIMLLKIAELGDTVIFVLRKKYNQCSFLHIYHHVTTVSLAWIACKYAPGGMWTFIMMPNCLVHVIMYTYYLLACLGPRIQRKIAPWKPYLTMLQLIQFVVMLIHTSQALLPSCEPRMKPLAYIYMSNVVVIFYMFWDFYKKAYLSKKAV</sequence>
<organism evidence="11 12">
    <name type="scientific">Trichomalopsis sarcophagae</name>
    <dbReference type="NCBI Taxonomy" id="543379"/>
    <lineage>
        <taxon>Eukaryota</taxon>
        <taxon>Metazoa</taxon>
        <taxon>Ecdysozoa</taxon>
        <taxon>Arthropoda</taxon>
        <taxon>Hexapoda</taxon>
        <taxon>Insecta</taxon>
        <taxon>Pterygota</taxon>
        <taxon>Neoptera</taxon>
        <taxon>Endopterygota</taxon>
        <taxon>Hymenoptera</taxon>
        <taxon>Apocrita</taxon>
        <taxon>Proctotrupomorpha</taxon>
        <taxon>Chalcidoidea</taxon>
        <taxon>Pteromalidae</taxon>
        <taxon>Pteromalinae</taxon>
        <taxon>Trichomalopsis</taxon>
    </lineage>
</organism>
<evidence type="ECO:0000313" key="11">
    <source>
        <dbReference type="EMBL" id="OXU27402.1"/>
    </source>
</evidence>
<reference evidence="11 12" key="1">
    <citation type="journal article" date="2017" name="Curr. Biol.">
        <title>The Evolution of Venom by Co-option of Single-Copy Genes.</title>
        <authorList>
            <person name="Martinson E.O."/>
            <person name="Mrinalini"/>
            <person name="Kelkar Y.D."/>
            <person name="Chang C.H."/>
            <person name="Werren J.H."/>
        </authorList>
    </citation>
    <scope>NUCLEOTIDE SEQUENCE [LARGE SCALE GENOMIC DNA]</scope>
    <source>
        <strain evidence="11 12">Alberta</strain>
        <tissue evidence="11">Whole body</tissue>
    </source>
</reference>
<evidence type="ECO:0000256" key="2">
    <source>
        <dbReference type="ARBA" id="ARBA00022516"/>
    </source>
</evidence>
<dbReference type="EMBL" id="NNAY01000612">
    <property type="protein sequence ID" value="OXU27402.1"/>
    <property type="molecule type" value="Genomic_DNA"/>
</dbReference>
<keyword evidence="8 10" id="KW-0472">Membrane</keyword>
<dbReference type="PANTHER" id="PTHR11157:SF113">
    <property type="entry name" value="ELONGATION OF VERY LONG CHAIN FATTY ACIDS PROTEIN"/>
    <property type="match status" value="1"/>
</dbReference>
<comment type="subcellular location">
    <subcellularLocation>
        <location evidence="1">Membrane</location>
        <topology evidence="1">Multi-pass membrane protein</topology>
    </subcellularLocation>
</comment>
<proteinExistence type="inferred from homology"/>
<dbReference type="GO" id="GO:0019367">
    <property type="term" value="P:fatty acid elongation, saturated fatty acid"/>
    <property type="evidence" value="ECO:0007669"/>
    <property type="project" value="TreeGrafter"/>
</dbReference>
<dbReference type="STRING" id="543379.A0A232F9U5"/>
<dbReference type="EC" id="2.3.1.199" evidence="10"/>
<dbReference type="AlphaFoldDB" id="A0A232F9U5"/>
<name>A0A232F9U5_9HYME</name>
<evidence type="ECO:0000256" key="6">
    <source>
        <dbReference type="ARBA" id="ARBA00022989"/>
    </source>
</evidence>
<evidence type="ECO:0000256" key="5">
    <source>
        <dbReference type="ARBA" id="ARBA00022832"/>
    </source>
</evidence>
<feature type="transmembrane region" description="Helical" evidence="10">
    <location>
        <begin position="206"/>
        <end position="228"/>
    </location>
</feature>
<keyword evidence="3 10" id="KW-0808">Transferase</keyword>
<dbReference type="InterPro" id="IPR002076">
    <property type="entry name" value="ELO_fam"/>
</dbReference>
<evidence type="ECO:0000256" key="3">
    <source>
        <dbReference type="ARBA" id="ARBA00022679"/>
    </source>
</evidence>
<evidence type="ECO:0000256" key="10">
    <source>
        <dbReference type="RuleBase" id="RU361115"/>
    </source>
</evidence>
<feature type="non-terminal residue" evidence="11">
    <location>
        <position position="1"/>
    </location>
</feature>
<keyword evidence="12" id="KW-1185">Reference proteome</keyword>
<keyword evidence="9 10" id="KW-0275">Fatty acid biosynthesis</keyword>
<keyword evidence="7 10" id="KW-0443">Lipid metabolism</keyword>
<evidence type="ECO:0000256" key="7">
    <source>
        <dbReference type="ARBA" id="ARBA00023098"/>
    </source>
</evidence>
<keyword evidence="5 10" id="KW-0276">Fatty acid metabolism</keyword>
<keyword evidence="4 10" id="KW-0812">Transmembrane</keyword>